<sequence>MNAWPVNTVIGGFPDGAHAGSGALEVIVPDADASIRWACHGYPNSLAKWHYHPQIEFHLIREGSGQFMAGDGLMPFEAGHVAMVGSNLPHNWLSDIIPGERLPHRDVLCHVRPQIIRRLIGIFPETAGFERVLRRSQQAIVLSGEAARVAGELLVAMGEHTPEWRVADLIALLAVFEQASPDETRTVVTPDYNPDIAVGAETAINSTIAYISAHLDDASLEQAAKSASMSVSTFSRFFKNVAGIGFSDFVCQLRISRACRLLTTTTMTIAEIRRLSGYANTSNFNRRFLDKTGMTPSQYRRTHTNR</sequence>
<keyword evidence="6" id="KW-1185">Reference proteome</keyword>
<dbReference type="CDD" id="cd06976">
    <property type="entry name" value="cupin_MtlR-like_N"/>
    <property type="match status" value="1"/>
</dbReference>
<dbReference type="Proteomes" id="UP000215433">
    <property type="component" value="Unassembled WGS sequence"/>
</dbReference>
<organism evidence="5 6">
    <name type="scientific">Bifidobacterium vansinderenii</name>
    <dbReference type="NCBI Taxonomy" id="1984871"/>
    <lineage>
        <taxon>Bacteria</taxon>
        <taxon>Bacillati</taxon>
        <taxon>Actinomycetota</taxon>
        <taxon>Actinomycetes</taxon>
        <taxon>Bifidobacteriales</taxon>
        <taxon>Bifidobacteriaceae</taxon>
        <taxon>Bifidobacterium</taxon>
    </lineage>
</organism>
<dbReference type="PROSITE" id="PS01124">
    <property type="entry name" value="HTH_ARAC_FAMILY_2"/>
    <property type="match status" value="1"/>
</dbReference>
<dbReference type="InterPro" id="IPR014710">
    <property type="entry name" value="RmlC-like_jellyroll"/>
</dbReference>
<proteinExistence type="predicted"/>
<dbReference type="InterPro" id="IPR018060">
    <property type="entry name" value="HTH_AraC"/>
</dbReference>
<dbReference type="EMBL" id="NEWD01000020">
    <property type="protein sequence ID" value="OXN00185.1"/>
    <property type="molecule type" value="Genomic_DNA"/>
</dbReference>
<gene>
    <name evidence="5" type="ORF">Tam10B_1532</name>
</gene>
<evidence type="ECO:0000256" key="1">
    <source>
        <dbReference type="ARBA" id="ARBA00023015"/>
    </source>
</evidence>
<evidence type="ECO:0000313" key="6">
    <source>
        <dbReference type="Proteomes" id="UP000215433"/>
    </source>
</evidence>
<dbReference type="SUPFAM" id="SSF51182">
    <property type="entry name" value="RmlC-like cupins"/>
    <property type="match status" value="1"/>
</dbReference>
<dbReference type="AlphaFoldDB" id="A0A229VX33"/>
<evidence type="ECO:0000259" key="4">
    <source>
        <dbReference type="PROSITE" id="PS01124"/>
    </source>
</evidence>
<evidence type="ECO:0000256" key="3">
    <source>
        <dbReference type="ARBA" id="ARBA00023163"/>
    </source>
</evidence>
<name>A0A229VX33_9BIFI</name>
<dbReference type="Gene3D" id="2.60.120.10">
    <property type="entry name" value="Jelly Rolls"/>
    <property type="match status" value="1"/>
</dbReference>
<protein>
    <submittedName>
        <fullName evidence="5">AraC family transcriptional regulator</fullName>
    </submittedName>
</protein>
<dbReference type="PANTHER" id="PTHR43280">
    <property type="entry name" value="ARAC-FAMILY TRANSCRIPTIONAL REGULATOR"/>
    <property type="match status" value="1"/>
</dbReference>
<dbReference type="InterPro" id="IPR009057">
    <property type="entry name" value="Homeodomain-like_sf"/>
</dbReference>
<dbReference type="SUPFAM" id="SSF46689">
    <property type="entry name" value="Homeodomain-like"/>
    <property type="match status" value="2"/>
</dbReference>
<dbReference type="PANTHER" id="PTHR43280:SF27">
    <property type="entry name" value="TRANSCRIPTIONAL REGULATOR MTLR"/>
    <property type="match status" value="1"/>
</dbReference>
<comment type="caution">
    <text evidence="5">The sequence shown here is derived from an EMBL/GenBank/DDBJ whole genome shotgun (WGS) entry which is preliminary data.</text>
</comment>
<feature type="domain" description="HTH araC/xylS-type" evidence="4">
    <location>
        <begin position="205"/>
        <end position="302"/>
    </location>
</feature>
<keyword evidence="2" id="KW-0238">DNA-binding</keyword>
<dbReference type="GO" id="GO:0043565">
    <property type="term" value="F:sequence-specific DNA binding"/>
    <property type="evidence" value="ECO:0007669"/>
    <property type="project" value="InterPro"/>
</dbReference>
<reference evidence="5 6" key="1">
    <citation type="submission" date="2017-05" db="EMBL/GenBank/DDBJ databases">
        <title>Bifidobacterium vansinderenii sp. nov.</title>
        <authorList>
            <person name="Lugli G.A."/>
            <person name="Duranti S."/>
            <person name="Mangifesta M."/>
        </authorList>
    </citation>
    <scope>NUCLEOTIDE SEQUENCE [LARGE SCALE GENOMIC DNA]</scope>
    <source>
        <strain evidence="5 6">Tam10B</strain>
    </source>
</reference>
<dbReference type="OrthoDB" id="9799345at2"/>
<accession>A0A229VX33</accession>
<dbReference type="Pfam" id="PF12833">
    <property type="entry name" value="HTH_18"/>
    <property type="match status" value="1"/>
</dbReference>
<evidence type="ECO:0000313" key="5">
    <source>
        <dbReference type="EMBL" id="OXN00185.1"/>
    </source>
</evidence>
<evidence type="ECO:0000256" key="2">
    <source>
        <dbReference type="ARBA" id="ARBA00023125"/>
    </source>
</evidence>
<dbReference type="SMART" id="SM00342">
    <property type="entry name" value="HTH_ARAC"/>
    <property type="match status" value="1"/>
</dbReference>
<dbReference type="Gene3D" id="1.10.10.60">
    <property type="entry name" value="Homeodomain-like"/>
    <property type="match status" value="2"/>
</dbReference>
<dbReference type="RefSeq" id="WP_093960680.1">
    <property type="nucleotide sequence ID" value="NZ_NEWD01000020.1"/>
</dbReference>
<dbReference type="GO" id="GO:0003700">
    <property type="term" value="F:DNA-binding transcription factor activity"/>
    <property type="evidence" value="ECO:0007669"/>
    <property type="project" value="InterPro"/>
</dbReference>
<dbReference type="InterPro" id="IPR011051">
    <property type="entry name" value="RmlC_Cupin_sf"/>
</dbReference>
<keyword evidence="1" id="KW-0805">Transcription regulation</keyword>
<keyword evidence="3" id="KW-0804">Transcription</keyword>